<dbReference type="GO" id="GO:0009279">
    <property type="term" value="C:cell outer membrane"/>
    <property type="evidence" value="ECO:0007669"/>
    <property type="project" value="UniProtKB-SubCell"/>
</dbReference>
<dbReference type="AlphaFoldDB" id="A0A7W7YLK6"/>
<comment type="caution">
    <text evidence="7">The sequence shown here is derived from an EMBL/GenBank/DDBJ whole genome shotgun (WGS) entry which is preliminary data.</text>
</comment>
<dbReference type="InterPro" id="IPR006665">
    <property type="entry name" value="OmpA-like"/>
</dbReference>
<comment type="subcellular location">
    <subcellularLocation>
        <location evidence="1">Cell outer membrane</location>
    </subcellularLocation>
</comment>
<keyword evidence="5" id="KW-0812">Transmembrane</keyword>
<gene>
    <name evidence="7" type="ORF">HNQ64_002739</name>
</gene>
<dbReference type="Pfam" id="PF00691">
    <property type="entry name" value="OmpA"/>
    <property type="match status" value="1"/>
</dbReference>
<evidence type="ECO:0000313" key="7">
    <source>
        <dbReference type="EMBL" id="MBB5038476.1"/>
    </source>
</evidence>
<proteinExistence type="predicted"/>
<feature type="transmembrane region" description="Helical" evidence="5">
    <location>
        <begin position="28"/>
        <end position="48"/>
    </location>
</feature>
<keyword evidence="2 4" id="KW-0472">Membrane</keyword>
<dbReference type="PROSITE" id="PS51123">
    <property type="entry name" value="OMPA_2"/>
    <property type="match status" value="1"/>
</dbReference>
<name>A0A7W7YLK6_9BACT</name>
<evidence type="ECO:0000256" key="4">
    <source>
        <dbReference type="PROSITE-ProRule" id="PRU00473"/>
    </source>
</evidence>
<dbReference type="Gene3D" id="3.30.1330.60">
    <property type="entry name" value="OmpA-like domain"/>
    <property type="match status" value="1"/>
</dbReference>
<evidence type="ECO:0000256" key="5">
    <source>
        <dbReference type="SAM" id="Phobius"/>
    </source>
</evidence>
<keyword evidence="5" id="KW-1133">Transmembrane helix</keyword>
<keyword evidence="8" id="KW-1185">Reference proteome</keyword>
<evidence type="ECO:0000313" key="8">
    <source>
        <dbReference type="Proteomes" id="UP000534294"/>
    </source>
</evidence>
<dbReference type="InterPro" id="IPR050330">
    <property type="entry name" value="Bact_OuterMem_StrucFunc"/>
</dbReference>
<dbReference type="PANTHER" id="PTHR30329:SF21">
    <property type="entry name" value="LIPOPROTEIN YIAD-RELATED"/>
    <property type="match status" value="1"/>
</dbReference>
<reference evidence="7 8" key="1">
    <citation type="submission" date="2020-08" db="EMBL/GenBank/DDBJ databases">
        <title>Genomic Encyclopedia of Type Strains, Phase IV (KMG-IV): sequencing the most valuable type-strain genomes for metagenomic binning, comparative biology and taxonomic classification.</title>
        <authorList>
            <person name="Goeker M."/>
        </authorList>
    </citation>
    <scope>NUCLEOTIDE SEQUENCE [LARGE SCALE GENOMIC DNA]</scope>
    <source>
        <strain evidence="7 8">DSM 12251</strain>
    </source>
</reference>
<evidence type="ECO:0000256" key="1">
    <source>
        <dbReference type="ARBA" id="ARBA00004442"/>
    </source>
</evidence>
<dbReference type="InterPro" id="IPR006664">
    <property type="entry name" value="OMP_bac"/>
</dbReference>
<dbReference type="EMBL" id="JACHIF010000005">
    <property type="protein sequence ID" value="MBB5038476.1"/>
    <property type="molecule type" value="Genomic_DNA"/>
</dbReference>
<sequence length="361" mass="39517">MANVPQSTTWSSTPRSSFRSREDWSLKWWIMFALILSFLLHGLLYVSFDKISRFLGSSAPAKVVNNKVPERFKIDPQKLVEQKAIQEIPELIAPGNQPDIKSFEPNLDNFDKAQMVPENQEIDLTPNVKDVTNFIRANDPGDGKTPGGKMPDMAAMLAPQAIATPDLATEMASVRRDVLSKPVSEKQMLLDAGGLDPVDGGKVDMKLLDQVKAQGQGDGAGQRVKGFSNLDDLLGGGGSMGGSTAPILMPTDLLFEYGSDQLAEGARLSLMKLGFLIEKNPNSLFIIEGHTDSYGGDEYNLELSIRRANAVVQWLRDSLRLGVDRIQAAGMGKTKPIVPTTGTVEEQGLNRRVEIKVRPRK</sequence>
<dbReference type="CDD" id="cd07185">
    <property type="entry name" value="OmpA_C-like"/>
    <property type="match status" value="1"/>
</dbReference>
<evidence type="ECO:0000256" key="3">
    <source>
        <dbReference type="ARBA" id="ARBA00023237"/>
    </source>
</evidence>
<dbReference type="SUPFAM" id="SSF103088">
    <property type="entry name" value="OmpA-like"/>
    <property type="match status" value="1"/>
</dbReference>
<dbReference type="InterPro" id="IPR036737">
    <property type="entry name" value="OmpA-like_sf"/>
</dbReference>
<dbReference type="PANTHER" id="PTHR30329">
    <property type="entry name" value="STATOR ELEMENT OF FLAGELLAR MOTOR COMPLEX"/>
    <property type="match status" value="1"/>
</dbReference>
<evidence type="ECO:0000259" key="6">
    <source>
        <dbReference type="PROSITE" id="PS51123"/>
    </source>
</evidence>
<feature type="domain" description="OmpA-like" evidence="6">
    <location>
        <begin position="242"/>
        <end position="361"/>
    </location>
</feature>
<organism evidence="7 8">
    <name type="scientific">Prosthecobacter dejongeii</name>
    <dbReference type="NCBI Taxonomy" id="48465"/>
    <lineage>
        <taxon>Bacteria</taxon>
        <taxon>Pseudomonadati</taxon>
        <taxon>Verrucomicrobiota</taxon>
        <taxon>Verrucomicrobiia</taxon>
        <taxon>Verrucomicrobiales</taxon>
        <taxon>Verrucomicrobiaceae</taxon>
        <taxon>Prosthecobacter</taxon>
    </lineage>
</organism>
<dbReference type="PRINTS" id="PR01021">
    <property type="entry name" value="OMPADOMAIN"/>
</dbReference>
<keyword evidence="3" id="KW-0998">Cell outer membrane</keyword>
<evidence type="ECO:0000256" key="2">
    <source>
        <dbReference type="ARBA" id="ARBA00023136"/>
    </source>
</evidence>
<accession>A0A7W7YLK6</accession>
<dbReference type="Proteomes" id="UP000534294">
    <property type="component" value="Unassembled WGS sequence"/>
</dbReference>
<protein>
    <submittedName>
        <fullName evidence="7">Outer membrane protein OmpA-like peptidoglycan-associated protein</fullName>
    </submittedName>
</protein>